<proteinExistence type="predicted"/>
<name>A0A4U1D2G1_9BACI</name>
<reference evidence="2 3" key="1">
    <citation type="journal article" date="2011" name="J. Microbiol.">
        <title>Bacillus kyonggiensis sp. nov., isolated from soil of a lettuce field.</title>
        <authorList>
            <person name="Dong K."/>
            <person name="Lee S."/>
        </authorList>
    </citation>
    <scope>NUCLEOTIDE SEQUENCE [LARGE SCALE GENOMIC DNA]</scope>
    <source>
        <strain evidence="2 3">NB22</strain>
    </source>
</reference>
<evidence type="ECO:0000313" key="2">
    <source>
        <dbReference type="EMBL" id="TKC15276.1"/>
    </source>
</evidence>
<organism evidence="2 3">
    <name type="scientific">Robertmurraya kyonggiensis</name>
    <dbReference type="NCBI Taxonomy" id="1037680"/>
    <lineage>
        <taxon>Bacteria</taxon>
        <taxon>Bacillati</taxon>
        <taxon>Bacillota</taxon>
        <taxon>Bacilli</taxon>
        <taxon>Bacillales</taxon>
        <taxon>Bacillaceae</taxon>
        <taxon>Robertmurraya</taxon>
    </lineage>
</organism>
<evidence type="ECO:0000256" key="1">
    <source>
        <dbReference type="SAM" id="Phobius"/>
    </source>
</evidence>
<dbReference type="AlphaFoldDB" id="A0A4U1D2G1"/>
<evidence type="ECO:0000313" key="3">
    <source>
        <dbReference type="Proteomes" id="UP000307756"/>
    </source>
</evidence>
<sequence>MTTQDLWILLIILPFTFTQSIFLFIDAKKKGSYPWFWGIWGLIQIPLPTLFYLLFVVLPYRRKQKGGNNK</sequence>
<gene>
    <name evidence="2" type="ORF">FA727_17740</name>
</gene>
<keyword evidence="1" id="KW-1133">Transmembrane helix</keyword>
<keyword evidence="1" id="KW-0472">Membrane</keyword>
<keyword evidence="1" id="KW-0812">Transmembrane</keyword>
<comment type="caution">
    <text evidence="2">The sequence shown here is derived from an EMBL/GenBank/DDBJ whole genome shotgun (WGS) entry which is preliminary data.</text>
</comment>
<protein>
    <submittedName>
        <fullName evidence="2">Transcriptional regulator</fullName>
    </submittedName>
</protein>
<dbReference type="EMBL" id="SWBM01000005">
    <property type="protein sequence ID" value="TKC15276.1"/>
    <property type="molecule type" value="Genomic_DNA"/>
</dbReference>
<keyword evidence="3" id="KW-1185">Reference proteome</keyword>
<feature type="transmembrane region" description="Helical" evidence="1">
    <location>
        <begin position="37"/>
        <end position="60"/>
    </location>
</feature>
<dbReference type="RefSeq" id="WP_136832886.1">
    <property type="nucleotide sequence ID" value="NZ_SWBM01000005.1"/>
</dbReference>
<accession>A0A4U1D2G1</accession>
<feature type="transmembrane region" description="Helical" evidence="1">
    <location>
        <begin position="7"/>
        <end position="25"/>
    </location>
</feature>
<dbReference type="Proteomes" id="UP000307756">
    <property type="component" value="Unassembled WGS sequence"/>
</dbReference>